<evidence type="ECO:0000256" key="2">
    <source>
        <dbReference type="ARBA" id="ARBA00004651"/>
    </source>
</evidence>
<keyword evidence="21" id="KW-1185">Reference proteome</keyword>
<keyword evidence="13 19" id="KW-1133">Transmembrane helix</keyword>
<dbReference type="EC" id="2.7.7.41" evidence="6 18"/>
<gene>
    <name evidence="20" type="ORF">GCM10022252_39000</name>
</gene>
<dbReference type="PROSITE" id="PS01315">
    <property type="entry name" value="CDS"/>
    <property type="match status" value="1"/>
</dbReference>
<evidence type="ECO:0000256" key="3">
    <source>
        <dbReference type="ARBA" id="ARBA00005119"/>
    </source>
</evidence>
<comment type="pathway">
    <text evidence="4">Lipid metabolism.</text>
</comment>
<evidence type="ECO:0000256" key="4">
    <source>
        <dbReference type="ARBA" id="ARBA00005189"/>
    </source>
</evidence>
<comment type="caution">
    <text evidence="20">The sequence shown here is derived from an EMBL/GenBank/DDBJ whole genome shotgun (WGS) entry which is preliminary data.</text>
</comment>
<name>A0ABP8AZT4_9ACTN</name>
<accession>A0ABP8AZT4</accession>
<comment type="pathway">
    <text evidence="3 18">Phospholipid metabolism; CDP-diacylglycerol biosynthesis; CDP-diacylglycerol from sn-glycerol 3-phosphate: step 3/3.</text>
</comment>
<evidence type="ECO:0000256" key="8">
    <source>
        <dbReference type="ARBA" id="ARBA00022475"/>
    </source>
</evidence>
<evidence type="ECO:0000256" key="17">
    <source>
        <dbReference type="ARBA" id="ARBA00023264"/>
    </source>
</evidence>
<feature type="transmembrane region" description="Helical" evidence="19">
    <location>
        <begin position="37"/>
        <end position="55"/>
    </location>
</feature>
<evidence type="ECO:0000256" key="7">
    <source>
        <dbReference type="ARBA" id="ARBA00019373"/>
    </source>
</evidence>
<feature type="transmembrane region" description="Helical" evidence="19">
    <location>
        <begin position="195"/>
        <end position="214"/>
    </location>
</feature>
<reference evidence="21" key="1">
    <citation type="journal article" date="2019" name="Int. J. Syst. Evol. Microbiol.">
        <title>The Global Catalogue of Microorganisms (GCM) 10K type strain sequencing project: providing services to taxonomists for standard genome sequencing and annotation.</title>
        <authorList>
            <consortium name="The Broad Institute Genomics Platform"/>
            <consortium name="The Broad Institute Genome Sequencing Center for Infectious Disease"/>
            <person name="Wu L."/>
            <person name="Ma J."/>
        </authorList>
    </citation>
    <scope>NUCLEOTIDE SEQUENCE [LARGE SCALE GENOMIC DNA]</scope>
    <source>
        <strain evidence="21">JCM 17388</strain>
    </source>
</reference>
<keyword evidence="8" id="KW-1003">Cell membrane</keyword>
<feature type="transmembrane region" description="Helical" evidence="19">
    <location>
        <begin position="156"/>
        <end position="174"/>
    </location>
</feature>
<evidence type="ECO:0000256" key="1">
    <source>
        <dbReference type="ARBA" id="ARBA00001698"/>
    </source>
</evidence>
<feature type="transmembrane region" description="Helical" evidence="19">
    <location>
        <begin position="67"/>
        <end position="85"/>
    </location>
</feature>
<proteinExistence type="inferred from homology"/>
<keyword evidence="11 18" id="KW-0812">Transmembrane</keyword>
<evidence type="ECO:0000256" key="18">
    <source>
        <dbReference type="RuleBase" id="RU003938"/>
    </source>
</evidence>
<dbReference type="PANTHER" id="PTHR46382">
    <property type="entry name" value="PHOSPHATIDATE CYTIDYLYLTRANSFERASE"/>
    <property type="match status" value="1"/>
</dbReference>
<dbReference type="EMBL" id="BAABAQ010000006">
    <property type="protein sequence ID" value="GAA4194494.1"/>
    <property type="molecule type" value="Genomic_DNA"/>
</dbReference>
<feature type="transmembrane region" description="Helical" evidence="19">
    <location>
        <begin position="12"/>
        <end position="31"/>
    </location>
</feature>
<keyword evidence="15 19" id="KW-0472">Membrane</keyword>
<evidence type="ECO:0000256" key="16">
    <source>
        <dbReference type="ARBA" id="ARBA00023209"/>
    </source>
</evidence>
<evidence type="ECO:0000256" key="5">
    <source>
        <dbReference type="ARBA" id="ARBA00010185"/>
    </source>
</evidence>
<feature type="transmembrane region" description="Helical" evidence="19">
    <location>
        <begin position="220"/>
        <end position="242"/>
    </location>
</feature>
<evidence type="ECO:0000256" key="19">
    <source>
        <dbReference type="SAM" id="Phobius"/>
    </source>
</evidence>
<keyword evidence="14" id="KW-0443">Lipid metabolism</keyword>
<keyword evidence="16" id="KW-0594">Phospholipid biosynthesis</keyword>
<evidence type="ECO:0000256" key="12">
    <source>
        <dbReference type="ARBA" id="ARBA00022695"/>
    </source>
</evidence>
<evidence type="ECO:0000256" key="6">
    <source>
        <dbReference type="ARBA" id="ARBA00012487"/>
    </source>
</evidence>
<comment type="subcellular location">
    <subcellularLocation>
        <location evidence="2">Cell membrane</location>
        <topology evidence="2">Multi-pass membrane protein</topology>
    </subcellularLocation>
</comment>
<comment type="catalytic activity">
    <reaction evidence="1 18">
        <text>a 1,2-diacyl-sn-glycero-3-phosphate + CTP + H(+) = a CDP-1,2-diacyl-sn-glycerol + diphosphate</text>
        <dbReference type="Rhea" id="RHEA:16229"/>
        <dbReference type="ChEBI" id="CHEBI:15378"/>
        <dbReference type="ChEBI" id="CHEBI:33019"/>
        <dbReference type="ChEBI" id="CHEBI:37563"/>
        <dbReference type="ChEBI" id="CHEBI:58332"/>
        <dbReference type="ChEBI" id="CHEBI:58608"/>
        <dbReference type="EC" id="2.7.7.41"/>
    </reaction>
</comment>
<dbReference type="InterPro" id="IPR000374">
    <property type="entry name" value="PC_trans"/>
</dbReference>
<evidence type="ECO:0000313" key="20">
    <source>
        <dbReference type="EMBL" id="GAA4194494.1"/>
    </source>
</evidence>
<evidence type="ECO:0000256" key="14">
    <source>
        <dbReference type="ARBA" id="ARBA00023098"/>
    </source>
</evidence>
<organism evidence="20 21">
    <name type="scientific">Streptosporangium oxazolinicum</name>
    <dbReference type="NCBI Taxonomy" id="909287"/>
    <lineage>
        <taxon>Bacteria</taxon>
        <taxon>Bacillati</taxon>
        <taxon>Actinomycetota</taxon>
        <taxon>Actinomycetes</taxon>
        <taxon>Streptosporangiales</taxon>
        <taxon>Streptosporangiaceae</taxon>
        <taxon>Streptosporangium</taxon>
    </lineage>
</organism>
<keyword evidence="10 18" id="KW-0808">Transferase</keyword>
<evidence type="ECO:0000256" key="10">
    <source>
        <dbReference type="ARBA" id="ARBA00022679"/>
    </source>
</evidence>
<dbReference type="Pfam" id="PF01148">
    <property type="entry name" value="CTP_transf_1"/>
    <property type="match status" value="1"/>
</dbReference>
<evidence type="ECO:0000256" key="9">
    <source>
        <dbReference type="ARBA" id="ARBA00022516"/>
    </source>
</evidence>
<comment type="similarity">
    <text evidence="5 18">Belongs to the CDS family.</text>
</comment>
<evidence type="ECO:0000256" key="11">
    <source>
        <dbReference type="ARBA" id="ARBA00022692"/>
    </source>
</evidence>
<evidence type="ECO:0000256" key="13">
    <source>
        <dbReference type="ARBA" id="ARBA00022989"/>
    </source>
</evidence>
<keyword evidence="12 18" id="KW-0548">Nucleotidyltransferase</keyword>
<evidence type="ECO:0000256" key="15">
    <source>
        <dbReference type="ARBA" id="ARBA00023136"/>
    </source>
</evidence>
<feature type="transmembrane region" description="Helical" evidence="19">
    <location>
        <begin position="124"/>
        <end position="144"/>
    </location>
</feature>
<keyword evidence="9" id="KW-0444">Lipid biosynthesis</keyword>
<keyword evidence="17" id="KW-1208">Phospholipid metabolism</keyword>
<dbReference type="PANTHER" id="PTHR46382:SF1">
    <property type="entry name" value="PHOSPHATIDATE CYTIDYLYLTRANSFERASE"/>
    <property type="match status" value="1"/>
</dbReference>
<sequence length="283" mass="29561">MEPVAGSSRTGRNLPVAVAVGLALAAVIIASLYFVKVLFLAVVVAAVGIGVTELVRSFKARGINVPLIPVLVGMTAMLAGAYWGGDLTGSVWGGTAWLVGVFAMTVLGLMIWRMFLGTENYVRDTAAAILVVVYPSLLVGFVALLLANPDQGPDRVVVFIATTAASDIGGYFAGISLGRHKMAPVISPKKTWEGFAGSALACMAVGGWLVAWLLENDIWKGVLIGAVVVVFATLGDLVESVIKRDLGVKDMGSVLPGHGGMMDRLDSMVAALIPVWILLTLLV</sequence>
<feature type="transmembrane region" description="Helical" evidence="19">
    <location>
        <begin position="91"/>
        <end position="112"/>
    </location>
</feature>
<evidence type="ECO:0000313" key="21">
    <source>
        <dbReference type="Proteomes" id="UP001501251"/>
    </source>
</evidence>
<protein>
    <recommendedName>
        <fullName evidence="7 18">Phosphatidate cytidylyltransferase</fullName>
        <ecNumber evidence="6 18">2.7.7.41</ecNumber>
    </recommendedName>
</protein>
<dbReference type="Proteomes" id="UP001501251">
    <property type="component" value="Unassembled WGS sequence"/>
</dbReference>